<proteinExistence type="predicted"/>
<organism evidence="3 4">
    <name type="scientific">Caerostris darwini</name>
    <dbReference type="NCBI Taxonomy" id="1538125"/>
    <lineage>
        <taxon>Eukaryota</taxon>
        <taxon>Metazoa</taxon>
        <taxon>Ecdysozoa</taxon>
        <taxon>Arthropoda</taxon>
        <taxon>Chelicerata</taxon>
        <taxon>Arachnida</taxon>
        <taxon>Araneae</taxon>
        <taxon>Araneomorphae</taxon>
        <taxon>Entelegynae</taxon>
        <taxon>Araneoidea</taxon>
        <taxon>Araneidae</taxon>
        <taxon>Caerostris</taxon>
    </lineage>
</organism>
<evidence type="ECO:0000256" key="2">
    <source>
        <dbReference type="SAM" id="Phobius"/>
    </source>
</evidence>
<feature type="transmembrane region" description="Helical" evidence="2">
    <location>
        <begin position="80"/>
        <end position="104"/>
    </location>
</feature>
<evidence type="ECO:0000256" key="1">
    <source>
        <dbReference type="SAM" id="MobiDB-lite"/>
    </source>
</evidence>
<feature type="region of interest" description="Disordered" evidence="1">
    <location>
        <begin position="132"/>
        <end position="152"/>
    </location>
</feature>
<dbReference type="Proteomes" id="UP001054837">
    <property type="component" value="Unassembled WGS sequence"/>
</dbReference>
<name>A0AAV4SYE8_9ARAC</name>
<keyword evidence="4" id="KW-1185">Reference proteome</keyword>
<evidence type="ECO:0000313" key="3">
    <source>
        <dbReference type="EMBL" id="GIY38800.1"/>
    </source>
</evidence>
<gene>
    <name evidence="3" type="primary">AVEN_115420_2</name>
    <name evidence="3" type="ORF">CDAR_403401</name>
</gene>
<dbReference type="AlphaFoldDB" id="A0AAV4SYE8"/>
<keyword evidence="2" id="KW-0472">Membrane</keyword>
<dbReference type="EMBL" id="BPLQ01008672">
    <property type="protein sequence ID" value="GIY38800.1"/>
    <property type="molecule type" value="Genomic_DNA"/>
</dbReference>
<comment type="caution">
    <text evidence="3">The sequence shown here is derived from an EMBL/GenBank/DDBJ whole genome shotgun (WGS) entry which is preliminary data.</text>
</comment>
<keyword evidence="2" id="KW-0812">Transmembrane</keyword>
<feature type="transmembrane region" description="Helical" evidence="2">
    <location>
        <begin position="42"/>
        <end position="60"/>
    </location>
</feature>
<evidence type="ECO:0000313" key="4">
    <source>
        <dbReference type="Proteomes" id="UP001054837"/>
    </source>
</evidence>
<reference evidence="3 4" key="1">
    <citation type="submission" date="2021-06" db="EMBL/GenBank/DDBJ databases">
        <title>Caerostris darwini draft genome.</title>
        <authorList>
            <person name="Kono N."/>
            <person name="Arakawa K."/>
        </authorList>
    </citation>
    <scope>NUCLEOTIDE SEQUENCE [LARGE SCALE GENOMIC DNA]</scope>
</reference>
<keyword evidence="2" id="KW-1133">Transmembrane helix</keyword>
<sequence length="167" mass="19072">MTRVLDALDQDITNLHQTVHDLEDRTLRAVFMQVKGYEDFRFFFLAMNLALLPVLLALAITYGLQPYFLEGAAQMALKSLVLFLIFLTSTLGLPLYLGALWAMYRFRVPEEDFMDGLFRSFMDAYQDIDDNLPNSEEISRRDSSRNPSTESLAGDLAQLIDLDSEES</sequence>
<accession>A0AAV4SYE8</accession>
<protein>
    <submittedName>
        <fullName evidence="3">Uncharacterized protein</fullName>
    </submittedName>
</protein>